<dbReference type="RefSeq" id="WP_195871036.1">
    <property type="nucleotide sequence ID" value="NZ_JADOET010000005.1"/>
</dbReference>
<feature type="signal peptide" evidence="1">
    <location>
        <begin position="1"/>
        <end position="20"/>
    </location>
</feature>
<evidence type="ECO:0000313" key="3">
    <source>
        <dbReference type="Proteomes" id="UP000611215"/>
    </source>
</evidence>
<comment type="caution">
    <text evidence="2">The sequence shown here is derived from an EMBL/GenBank/DDBJ whole genome shotgun (WGS) entry which is preliminary data.</text>
</comment>
<reference evidence="2 3" key="1">
    <citation type="submission" date="2020-11" db="EMBL/GenBank/DDBJ databases">
        <title>Winogradskyella marina sp. nov., isolated from marine sediment.</title>
        <authorList>
            <person name="Bo J."/>
            <person name="Wang S."/>
            <person name="Song X."/>
            <person name="Du Z."/>
        </authorList>
    </citation>
    <scope>NUCLEOTIDE SEQUENCE [LARGE SCALE GENOMIC DNA]</scope>
    <source>
        <strain evidence="2 3">F6397</strain>
    </source>
</reference>
<organism evidence="2 3">
    <name type="scientific">Winogradskyella marina</name>
    <dbReference type="NCBI Taxonomy" id="2785530"/>
    <lineage>
        <taxon>Bacteria</taxon>
        <taxon>Pseudomonadati</taxon>
        <taxon>Bacteroidota</taxon>
        <taxon>Flavobacteriia</taxon>
        <taxon>Flavobacteriales</taxon>
        <taxon>Flavobacteriaceae</taxon>
        <taxon>Winogradskyella</taxon>
    </lineage>
</organism>
<dbReference type="Gene3D" id="3.40.50.1110">
    <property type="entry name" value="SGNH hydrolase"/>
    <property type="match status" value="1"/>
</dbReference>
<evidence type="ECO:0000256" key="1">
    <source>
        <dbReference type="SAM" id="SignalP"/>
    </source>
</evidence>
<keyword evidence="1" id="KW-0732">Signal</keyword>
<dbReference type="PROSITE" id="PS51257">
    <property type="entry name" value="PROKAR_LIPOPROTEIN"/>
    <property type="match status" value="1"/>
</dbReference>
<evidence type="ECO:0000313" key="2">
    <source>
        <dbReference type="EMBL" id="MBF8149759.1"/>
    </source>
</evidence>
<keyword evidence="3" id="KW-1185">Reference proteome</keyword>
<dbReference type="InterPro" id="IPR036514">
    <property type="entry name" value="SGNH_hydro_sf"/>
</dbReference>
<dbReference type="EMBL" id="JADOET010000005">
    <property type="protein sequence ID" value="MBF8149759.1"/>
    <property type="molecule type" value="Genomic_DNA"/>
</dbReference>
<gene>
    <name evidence="2" type="ORF">ITJ86_07595</name>
</gene>
<dbReference type="Proteomes" id="UP000611215">
    <property type="component" value="Unassembled WGS sequence"/>
</dbReference>
<protein>
    <submittedName>
        <fullName evidence="2">G-D-S-L family lipolytic protein</fullName>
    </submittedName>
</protein>
<feature type="chain" id="PRO_5047525095" evidence="1">
    <location>
        <begin position="21"/>
        <end position="552"/>
    </location>
</feature>
<accession>A0ABS0EH47</accession>
<sequence>MKKFKYIFLSAVLIGFTACSDDDFDYNPTPEPLPELTTGSLDFSTYVAVGASFTAGFTDNALFINAQENSFPNILSQQFASSNGGSFTQPLMSDNIGGLLIGGMQDPRFGPRLFFDGSGPTGLPATPTTETTNVLSGPFTNLGVPGAKSFHFVAPGYGNLAGVPVGAANPYFARMASSPDATVIGDAVAQNPTFFTLSEIGGNDVLGYATSGGIGVDQTGNLDPSTYGGNDITDPNVFAQVFSGLVDALTANGAKGAIANVPYITNLTHFTTVPHNPLSPANPSFGPLIPTLNGVFGQLNQVYGYLESVGVINDAAERSVVFSETEASAVLIKDETLTDISDDIIGVLSASPTFPAFVESFGLPAEAAPLVANLFGGIYGQTRQATSEELLVLPSSSIIGTVNTSTMAFLESQGLPASLAGQFSVEGVTNPLEDKWVLLPSEQLAIKNATDAYNATIDAVATSKGLAVVDFKGILEEASTTGISDGDFTLTTDLVTGGLVSLDGVHLTARGYAIMANKFLEAIDLTYGSNFIAAGVKANTGDYPTNYSPTLQ</sequence>
<proteinExistence type="predicted"/>
<name>A0ABS0EH47_9FLAO</name>
<dbReference type="SUPFAM" id="SSF52266">
    <property type="entry name" value="SGNH hydrolase"/>
    <property type="match status" value="2"/>
</dbReference>